<dbReference type="Pfam" id="PF01585">
    <property type="entry name" value="G-patch"/>
    <property type="match status" value="1"/>
</dbReference>
<gene>
    <name evidence="3" type="ORF">CYCCA115_LOCUS15713</name>
</gene>
<feature type="region of interest" description="Disordered" evidence="1">
    <location>
        <begin position="139"/>
        <end position="184"/>
    </location>
</feature>
<dbReference type="PROSITE" id="PS50174">
    <property type="entry name" value="G_PATCH"/>
    <property type="match status" value="1"/>
</dbReference>
<organism evidence="3 4">
    <name type="scientific">Cylindrotheca closterium</name>
    <dbReference type="NCBI Taxonomy" id="2856"/>
    <lineage>
        <taxon>Eukaryota</taxon>
        <taxon>Sar</taxon>
        <taxon>Stramenopiles</taxon>
        <taxon>Ochrophyta</taxon>
        <taxon>Bacillariophyta</taxon>
        <taxon>Bacillariophyceae</taxon>
        <taxon>Bacillariophycidae</taxon>
        <taxon>Bacillariales</taxon>
        <taxon>Bacillariaceae</taxon>
        <taxon>Cylindrotheca</taxon>
    </lineage>
</organism>
<feature type="region of interest" description="Disordered" evidence="1">
    <location>
        <begin position="79"/>
        <end position="110"/>
    </location>
</feature>
<evidence type="ECO:0000313" key="4">
    <source>
        <dbReference type="Proteomes" id="UP001295423"/>
    </source>
</evidence>
<comment type="caution">
    <text evidence="3">The sequence shown here is derived from an EMBL/GenBank/DDBJ whole genome shotgun (WGS) entry which is preliminary data.</text>
</comment>
<dbReference type="EMBL" id="CAKOGP040001881">
    <property type="protein sequence ID" value="CAJ1955357.1"/>
    <property type="molecule type" value="Genomic_DNA"/>
</dbReference>
<feature type="domain" description="G-patch" evidence="2">
    <location>
        <begin position="16"/>
        <end position="41"/>
    </location>
</feature>
<dbReference type="InterPro" id="IPR000467">
    <property type="entry name" value="G_patch_dom"/>
</dbReference>
<dbReference type="Proteomes" id="UP001295423">
    <property type="component" value="Unassembled WGS sequence"/>
</dbReference>
<sequence>MTIVATEDTRNVEWRKSNVGLKLLEKMGYKDGEGIGKRNQNNTALRALKRKEGLGLGAKIQSEGGNSESANHFSTVLSNLQEHHEPTTKKSRKKRKGITLPQNKVTAGHASKMREAKFGAKSAEDMACIFGNTDFPVLTAQTDVSEKKKKRKSKKRERDEDDENQKQKRKDKKKKRKEEKKKGL</sequence>
<reference evidence="3" key="1">
    <citation type="submission" date="2023-08" db="EMBL/GenBank/DDBJ databases">
        <authorList>
            <person name="Audoor S."/>
            <person name="Bilcke G."/>
        </authorList>
    </citation>
    <scope>NUCLEOTIDE SEQUENCE</scope>
</reference>
<evidence type="ECO:0000256" key="1">
    <source>
        <dbReference type="SAM" id="MobiDB-lite"/>
    </source>
</evidence>
<dbReference type="SMART" id="SM00443">
    <property type="entry name" value="G_patch"/>
    <property type="match status" value="1"/>
</dbReference>
<evidence type="ECO:0000259" key="2">
    <source>
        <dbReference type="PROSITE" id="PS50174"/>
    </source>
</evidence>
<accession>A0AAD2PVH8</accession>
<dbReference type="AlphaFoldDB" id="A0AAD2PVH8"/>
<dbReference type="GO" id="GO:0003676">
    <property type="term" value="F:nucleic acid binding"/>
    <property type="evidence" value="ECO:0007669"/>
    <property type="project" value="InterPro"/>
</dbReference>
<protein>
    <recommendedName>
        <fullName evidence="2">G-patch domain-containing protein</fullName>
    </recommendedName>
</protein>
<proteinExistence type="predicted"/>
<keyword evidence="4" id="KW-1185">Reference proteome</keyword>
<feature type="compositionally biased region" description="Basic residues" evidence="1">
    <location>
        <begin position="167"/>
        <end position="184"/>
    </location>
</feature>
<evidence type="ECO:0000313" key="3">
    <source>
        <dbReference type="EMBL" id="CAJ1955357.1"/>
    </source>
</evidence>
<name>A0AAD2PVH8_9STRA</name>